<evidence type="ECO:0000313" key="3">
    <source>
        <dbReference type="Proteomes" id="UP000510682"/>
    </source>
</evidence>
<reference evidence="2" key="2">
    <citation type="submission" date="2020-07" db="EMBL/GenBank/DDBJ databases">
        <authorList>
            <person name="Yu X."/>
        </authorList>
    </citation>
    <scope>NUCLEOTIDE SEQUENCE [LARGE SCALE GENOMIC DNA]</scope>
    <source>
        <strain evidence="2">24T</strain>
    </source>
</reference>
<dbReference type="InterPro" id="IPR052336">
    <property type="entry name" value="MlaD_Phospholipid_Transporter"/>
</dbReference>
<dbReference type="InterPro" id="IPR003399">
    <property type="entry name" value="Mce/MlaD"/>
</dbReference>
<reference evidence="2" key="1">
    <citation type="submission" date="2020-07" db="EMBL/GenBank/DDBJ databases">
        <title>Description of Mycobacterium gordonae subsp. intergordonae subsp.nov. and Mycobacterium gordonae subsp. gordonae subsp. nov.</title>
        <authorList>
            <person name="Huang H."/>
        </authorList>
    </citation>
    <scope>NUCLEOTIDE SEQUENCE [LARGE SCALE GENOMIC DNA]</scope>
    <source>
        <strain evidence="2">24T</strain>
    </source>
</reference>
<dbReference type="KEGG" id="mgor:H0P51_27715"/>
<dbReference type="Pfam" id="PF02470">
    <property type="entry name" value="MlaD"/>
    <property type="match status" value="1"/>
</dbReference>
<gene>
    <name evidence="2" type="ORF">H0P51_27715</name>
</gene>
<dbReference type="GO" id="GO:0005576">
    <property type="term" value="C:extracellular region"/>
    <property type="evidence" value="ECO:0007669"/>
    <property type="project" value="TreeGrafter"/>
</dbReference>
<accession>A0A7D6I5F4</accession>
<name>A0A7D6I5F4_9MYCO</name>
<dbReference type="PANTHER" id="PTHR33371">
    <property type="entry name" value="INTERMEMBRANE PHOSPHOLIPID TRANSPORT SYSTEM BINDING PROTEIN MLAD-RELATED"/>
    <property type="match status" value="1"/>
</dbReference>
<dbReference type="AlphaFoldDB" id="A0A7D6I5F4"/>
<evidence type="ECO:0000313" key="2">
    <source>
        <dbReference type="EMBL" id="QLL07378.1"/>
    </source>
</evidence>
<dbReference type="EMBL" id="CP059165">
    <property type="protein sequence ID" value="QLL07378.1"/>
    <property type="molecule type" value="Genomic_DNA"/>
</dbReference>
<evidence type="ECO:0000259" key="1">
    <source>
        <dbReference type="Pfam" id="PF02470"/>
    </source>
</evidence>
<organism evidence="2 3">
    <name type="scientific">Mycobacterium vicinigordonae</name>
    <dbReference type="NCBI Taxonomy" id="1719132"/>
    <lineage>
        <taxon>Bacteria</taxon>
        <taxon>Bacillati</taxon>
        <taxon>Actinomycetota</taxon>
        <taxon>Actinomycetes</taxon>
        <taxon>Mycobacteriales</taxon>
        <taxon>Mycobacteriaceae</taxon>
        <taxon>Mycobacterium</taxon>
    </lineage>
</organism>
<feature type="domain" description="Mce/MlaD" evidence="1">
    <location>
        <begin position="39"/>
        <end position="110"/>
    </location>
</feature>
<dbReference type="RefSeq" id="WP_180915952.1">
    <property type="nucleotide sequence ID" value="NZ_CP059165.1"/>
</dbReference>
<dbReference type="Proteomes" id="UP000510682">
    <property type="component" value="Chromosome"/>
</dbReference>
<protein>
    <submittedName>
        <fullName evidence="2">MCE family protein</fullName>
    </submittedName>
</protein>
<dbReference type="PANTHER" id="PTHR33371:SF16">
    <property type="entry name" value="MCE-FAMILY PROTEIN MCE3F"/>
    <property type="match status" value="1"/>
</dbReference>
<sequence length="319" mass="33654">MRLRDLLSFIAFGAMIAFAVGYIGSLGMPIKPPPDRTNLSMTVADVNGLVVGSNVLLRGVPVGKVSNIASSVDGATVNFYVDGHFRIPADCDVRLDNLSALGESYIGLIPRRPDGPVLRNGQHIAPDSVKQPPSITELAVSVVRVLNQLDPSAVERMIGEVDTALPQANSVLPNLARSGQLLRNTVADLHGHGRVLLGNFQTLLRNAGWLGPTLAGVTPGVQALAKASQAVVDGVGALVYDYGHGPENLYRLDHLVGRLQKLMDNNGGDFRVLGEAFLPKVKGIAGALLNFDPSQILANILAALPEDGAITLHVAVPQN</sequence>
<proteinExistence type="predicted"/>
<keyword evidence="3" id="KW-1185">Reference proteome</keyword>